<evidence type="ECO:0000256" key="2">
    <source>
        <dbReference type="SAM" id="MobiDB-lite"/>
    </source>
</evidence>
<dbReference type="Proteomes" id="UP000677054">
    <property type="component" value="Unassembled WGS sequence"/>
</dbReference>
<evidence type="ECO:0000313" key="4">
    <source>
        <dbReference type="EMBL" id="CAD7247572.1"/>
    </source>
</evidence>
<feature type="compositionally biased region" description="Acidic residues" evidence="2">
    <location>
        <begin position="682"/>
        <end position="698"/>
    </location>
</feature>
<feature type="region of interest" description="Disordered" evidence="2">
    <location>
        <begin position="672"/>
        <end position="711"/>
    </location>
</feature>
<protein>
    <recommendedName>
        <fullName evidence="3">FHF complex subunit HOOK-interacting protein C-terminal domain-containing protein</fullName>
    </recommendedName>
</protein>
<organism evidence="4">
    <name type="scientific">Darwinula stevensoni</name>
    <dbReference type="NCBI Taxonomy" id="69355"/>
    <lineage>
        <taxon>Eukaryota</taxon>
        <taxon>Metazoa</taxon>
        <taxon>Ecdysozoa</taxon>
        <taxon>Arthropoda</taxon>
        <taxon>Crustacea</taxon>
        <taxon>Oligostraca</taxon>
        <taxon>Ostracoda</taxon>
        <taxon>Podocopa</taxon>
        <taxon>Podocopida</taxon>
        <taxon>Darwinulocopina</taxon>
        <taxon>Darwinuloidea</taxon>
        <taxon>Darwinulidae</taxon>
        <taxon>Darwinula</taxon>
    </lineage>
</organism>
<dbReference type="PANTHER" id="PTHR21705">
    <property type="entry name" value="RAI16 PROTEIN-RELATED"/>
    <property type="match status" value="1"/>
</dbReference>
<feature type="compositionally biased region" description="Polar residues" evidence="2">
    <location>
        <begin position="566"/>
        <end position="584"/>
    </location>
</feature>
<dbReference type="PANTHER" id="PTHR21705:SF11">
    <property type="entry name" value="FHIP FAMILY PROTEIN CG3558"/>
    <property type="match status" value="1"/>
</dbReference>
<dbReference type="AlphaFoldDB" id="A0A7R8XBM7"/>
<accession>A0A7R8XBM7</accession>
<evidence type="ECO:0000313" key="5">
    <source>
        <dbReference type="Proteomes" id="UP000677054"/>
    </source>
</evidence>
<comment type="similarity">
    <text evidence="1">Belongs to the FHIP family.</text>
</comment>
<dbReference type="InterPro" id="IPR045669">
    <property type="entry name" value="FHIP_C"/>
</dbReference>
<feature type="region of interest" description="Disordered" evidence="2">
    <location>
        <begin position="566"/>
        <end position="616"/>
    </location>
</feature>
<dbReference type="Pfam" id="PF10257">
    <property type="entry name" value="RAI16-like"/>
    <property type="match status" value="1"/>
</dbReference>
<evidence type="ECO:0000259" key="3">
    <source>
        <dbReference type="Pfam" id="PF19314"/>
    </source>
</evidence>
<dbReference type="EMBL" id="CAJPEV010001501">
    <property type="protein sequence ID" value="CAG0892986.1"/>
    <property type="molecule type" value="Genomic_DNA"/>
</dbReference>
<proteinExistence type="inferred from homology"/>
<feature type="domain" description="FHF complex subunit HOOK-interacting protein C-terminal" evidence="3">
    <location>
        <begin position="723"/>
        <end position="811"/>
    </location>
</feature>
<evidence type="ECO:0000256" key="1">
    <source>
        <dbReference type="ARBA" id="ARBA00024336"/>
    </source>
</evidence>
<name>A0A7R8XBM7_9CRUS</name>
<dbReference type="Pfam" id="PF19314">
    <property type="entry name" value="DUF5917"/>
    <property type="match status" value="1"/>
</dbReference>
<gene>
    <name evidence="4" type="ORF">DSTB1V02_LOCUS7402</name>
</gene>
<dbReference type="OrthoDB" id="6287422at2759"/>
<dbReference type="InterPro" id="IPR019384">
    <property type="entry name" value="FHIP"/>
</dbReference>
<keyword evidence="5" id="KW-1185">Reference proteome</keyword>
<dbReference type="EMBL" id="LR901018">
    <property type="protein sequence ID" value="CAD7247572.1"/>
    <property type="molecule type" value="Genomic_DNA"/>
</dbReference>
<sequence length="928" mass="102861">MSLFSKGNPFRSSARSRVDVLKTGENDEPDRNACFSSFQQHWHQVLDVIKRTTGPDPIKGAQITTDDVCLAVNNLEQISLLVALDAHLSKEEPGPILSTLLMEDILGLILEWTLECPEEQAIPLKLEQLKIYENILNISKLQVWGHKVLLRPLLTLISSCKETGSSEVDRRLVILLNHLCVSLMQDMELLNEFFNVTPEEDPSRFILFSLLIPFVHREGSIGQQARDALLLCMAISRQNEAIAGYIARHSSLCPVLAAGLSGLYSALPRKLDVHDESWHGLTHQDLESIPELRLFLNSVEFTNAIFQISHPLIQKHLLEFLFHGFLIPVMGPALHLIDHEELVAATAYMDLILRTVTEPLLLQIFLKFTLSSHYENMRVIDTIIARINLPSPSKWLCLVNLSLLYSLVNLNCEDVMLDLIFRYLIPQNHVMLSQRHKISEFDISEACKLLSLVPACCSAEESNQPGLERHPSPTPSLPARLPTELSASDPWHVSETHFGTPPGTVDLGMRFAEYLRNAGMLVQKCNSACQSWKHKYDGKEPKLEELDSVLRESVVLSNDSQRLILSQENSTGTSKNLPISSTPVGKNVLPSQKPFPSVTEGSLGENGLDSGVGEQSDASLSPFLLSEDLDKTLKEIEDAATMLGIGDQDRGSVNSDLEEMLTNCSLIDLTRDHEMEPGGSSSDDEDPIQLSDSPDENGVEERDADRAISPLSSAKPFQSVPTIGPFLVALMTKLEGFLNNDIHVNIQLTKLLTRLAAFPQPPLRALLLSSSLTYQPTVRCLTQVLGSLKQKIDATTNGMHLQEGVLNDCRRAFGSISSCAPTKASHVIPDGHKVKSDGKKSSLLGRLFPGGGHKESRHPKRGHTLQHLPDGFGYKWSKVTEQMQPSDWNSQLQGVVMVAVHLEDWLQELAAVALEQCVANIPLHYSRS</sequence>
<reference evidence="4" key="1">
    <citation type="submission" date="2020-11" db="EMBL/GenBank/DDBJ databases">
        <authorList>
            <person name="Tran Van P."/>
        </authorList>
    </citation>
    <scope>NUCLEOTIDE SEQUENCE</scope>
</reference>